<dbReference type="Pfam" id="PF12083">
    <property type="entry name" value="DUF3560"/>
    <property type="match status" value="1"/>
</dbReference>
<accession>A0A1E7Z4B9</accession>
<dbReference type="Proteomes" id="UP000243534">
    <property type="component" value="Unassembled WGS sequence"/>
</dbReference>
<protein>
    <submittedName>
        <fullName evidence="2">Hydrolase</fullName>
    </submittedName>
</protein>
<evidence type="ECO:0000313" key="4">
    <source>
        <dbReference type="Proteomes" id="UP000243534"/>
    </source>
</evidence>
<evidence type="ECO:0000313" key="2">
    <source>
        <dbReference type="EMBL" id="OFC63619.1"/>
    </source>
</evidence>
<evidence type="ECO:0000256" key="1">
    <source>
        <dbReference type="SAM" id="MobiDB-lite"/>
    </source>
</evidence>
<gene>
    <name evidence="3" type="ORF">ACZ87_00086</name>
    <name evidence="2" type="ORF">BBW68_00745</name>
</gene>
<proteinExistence type="predicted"/>
<evidence type="ECO:0000313" key="3">
    <source>
        <dbReference type="EMBL" id="RAP73082.1"/>
    </source>
</evidence>
<sequence>MSQQNVKSATTKPTESSDFQTEGPEYRATYSPDDNKLRLFADSRLDEETYKRVKDAGFKYAPKQGLFVAPMWTPSREDLLLELAGEIEDEDQSLFERQEERAERFEGYSVKRAAESEQVLSAVDKLASAIPLGQPILVGHHSERRARKHAQRIENSMRRAVNLFETSEYWERRAEASLRLATYKERPDVRYRRIKKIEADLRKSERHIENARLFIKLWSCETLDRKMALKIANGDHVYARLTLEKFPRPADKSQYEGQTSVWSALTDEIITAAQAREICVRVHQQTIDWQDRWAGHYRNRLMYERAMLDETGSLLASGVDMVPGGKILSRGEWLTIIRVNRSGGEISSVVTSEYSFMGRKGTTVIRRDRITDYAEPTAEIAAAAKVAAKRPPIVNYPGEGFITLTKQEWSKKHADFKQVRGIAAGDDHGAYRIRRVLSSGYSLTPVYITDLKTVEIPR</sequence>
<dbReference type="InterPro" id="IPR021944">
    <property type="entry name" value="DUF3560"/>
</dbReference>
<evidence type="ECO:0000313" key="5">
    <source>
        <dbReference type="Proteomes" id="UP000244334"/>
    </source>
</evidence>
<comment type="caution">
    <text evidence="2">The sequence shown here is derived from an EMBL/GenBank/DDBJ whole genome shotgun (WGS) entry which is preliminary data.</text>
</comment>
<reference evidence="2 4" key="1">
    <citation type="submission" date="2016-07" db="EMBL/GenBank/DDBJ databases">
        <authorList>
            <person name="Yuval B."/>
        </authorList>
    </citation>
    <scope>NUCLEOTIDE SEQUENCE [LARGE SCALE GENOMIC DNA]</scope>
    <source>
        <strain evidence="2 4">IL</strain>
    </source>
</reference>
<name>A0A1E7Z4B9_9GAMM</name>
<feature type="region of interest" description="Disordered" evidence="1">
    <location>
        <begin position="1"/>
        <end position="33"/>
    </location>
</feature>
<dbReference type="EMBL" id="LJAM02000004">
    <property type="protein sequence ID" value="RAP73082.1"/>
    <property type="molecule type" value="Genomic_DNA"/>
</dbReference>
<reference evidence="3 5" key="2">
    <citation type="submission" date="2018-04" db="EMBL/GenBank/DDBJ databases">
        <title>Genomes of the Obligate Erwinia dacicola and Facultative Enterobacter sp. OLF Endosymbionts of the Olive Fruit fly, Bactrocera oleae.</title>
        <authorList>
            <person name="Estes A.M."/>
            <person name="Hearn D.J."/>
            <person name="Agarwal S."/>
            <person name="Pierson E.A."/>
            <person name="Dunning-Hotopp J.C."/>
        </authorList>
    </citation>
    <scope>NUCLEOTIDE SEQUENCE [LARGE SCALE GENOMIC DNA]</scope>
    <source>
        <strain evidence="3 5">Oroville</strain>
    </source>
</reference>
<dbReference type="Proteomes" id="UP000244334">
    <property type="component" value="Unassembled WGS sequence"/>
</dbReference>
<feature type="compositionally biased region" description="Polar residues" evidence="1">
    <location>
        <begin position="1"/>
        <end position="20"/>
    </location>
</feature>
<dbReference type="AlphaFoldDB" id="A0A1E7Z4B9"/>
<dbReference type="OrthoDB" id="9803716at2"/>
<keyword evidence="5" id="KW-1185">Reference proteome</keyword>
<dbReference type="EMBL" id="MAYS01000057">
    <property type="protein sequence ID" value="OFC63619.1"/>
    <property type="molecule type" value="Genomic_DNA"/>
</dbReference>
<organism evidence="2 4">
    <name type="scientific">Candidatus Erwinia dacicola</name>
    <dbReference type="NCBI Taxonomy" id="252393"/>
    <lineage>
        <taxon>Bacteria</taxon>
        <taxon>Pseudomonadati</taxon>
        <taxon>Pseudomonadota</taxon>
        <taxon>Gammaproteobacteria</taxon>
        <taxon>Enterobacterales</taxon>
        <taxon>Erwiniaceae</taxon>
        <taxon>Erwinia</taxon>
    </lineage>
</organism>
<dbReference type="GO" id="GO:0016787">
    <property type="term" value="F:hydrolase activity"/>
    <property type="evidence" value="ECO:0007669"/>
    <property type="project" value="UniProtKB-KW"/>
</dbReference>
<keyword evidence="2" id="KW-0378">Hydrolase</keyword>
<dbReference type="RefSeq" id="WP_070133705.1">
    <property type="nucleotide sequence ID" value="NZ_LJAM02000004.1"/>
</dbReference>